<keyword evidence="2" id="KW-1185">Reference proteome</keyword>
<dbReference type="HOGENOM" id="CLU_124866_0_0_9"/>
<dbReference type="RefSeq" id="WP_013656209.1">
    <property type="nucleotide sequence ID" value="NC_015275.1"/>
</dbReference>
<dbReference type="EMBL" id="CP002582">
    <property type="protein sequence ID" value="ADZ82910.1"/>
    <property type="molecule type" value="Genomic_DNA"/>
</dbReference>
<reference evidence="1 2" key="1">
    <citation type="journal article" date="2011" name="J. Bacteriol.">
        <title>Complete genome sequence of the cellulose-degrading bacterium Cellulosilyticum lentocellum.</title>
        <authorList>
            <consortium name="US DOE Joint Genome Institute"/>
            <person name="Miller D.A."/>
            <person name="Suen G."/>
            <person name="Bruce D."/>
            <person name="Copeland A."/>
            <person name="Cheng J.F."/>
            <person name="Detter C."/>
            <person name="Goodwin L.A."/>
            <person name="Han C.S."/>
            <person name="Hauser L.J."/>
            <person name="Land M.L."/>
            <person name="Lapidus A."/>
            <person name="Lucas S."/>
            <person name="Meincke L."/>
            <person name="Pitluck S."/>
            <person name="Tapia R."/>
            <person name="Teshima H."/>
            <person name="Woyke T."/>
            <person name="Fox B.G."/>
            <person name="Angert E.R."/>
            <person name="Currie C.R."/>
        </authorList>
    </citation>
    <scope>NUCLEOTIDE SEQUENCE [LARGE SCALE GENOMIC DNA]</scope>
    <source>
        <strain evidence="2">ATCC 49066 / DSM 5427 / NCIMB 11756 / RHM5</strain>
    </source>
</reference>
<evidence type="ECO:0000313" key="1">
    <source>
        <dbReference type="EMBL" id="ADZ82910.1"/>
    </source>
</evidence>
<protein>
    <recommendedName>
        <fullName evidence="3">DUF4355 domain-containing protein</fullName>
    </recommendedName>
</protein>
<accession>F2JSS6</accession>
<sequence>MKLEELQGFSEEQLEQIKKVIQSETDRVRTDYTQQLKDLEPYKPKEKSQAELDIEARLKAIEDREKAIATKEADEQFTTKFKEKGLPSQLAKYFKQGVEDVETYLDEVSNVFNELQLNTTFKPSAEHKSSKDVITKDQFKAMGYSDRVKLMETNRPLYDKLSSQQ</sequence>
<evidence type="ECO:0008006" key="3">
    <source>
        <dbReference type="Google" id="ProtNLM"/>
    </source>
</evidence>
<dbReference type="eggNOG" id="ENOG503397I">
    <property type="taxonomic scope" value="Bacteria"/>
</dbReference>
<organism evidence="1 2">
    <name type="scientific">Cellulosilyticum lentocellum (strain ATCC 49066 / DSM 5427 / NCIMB 11756 / RHM5)</name>
    <name type="common">Clostridium lentocellum</name>
    <dbReference type="NCBI Taxonomy" id="642492"/>
    <lineage>
        <taxon>Bacteria</taxon>
        <taxon>Bacillati</taxon>
        <taxon>Bacillota</taxon>
        <taxon>Clostridia</taxon>
        <taxon>Lachnospirales</taxon>
        <taxon>Cellulosilyticaceae</taxon>
        <taxon>Cellulosilyticum</taxon>
    </lineage>
</organism>
<dbReference type="AlphaFoldDB" id="F2JSS6"/>
<proteinExistence type="predicted"/>
<gene>
    <name evidence="1" type="ordered locus">Clole_1181</name>
</gene>
<dbReference type="KEGG" id="cle:Clole_1181"/>
<dbReference type="Proteomes" id="UP000008467">
    <property type="component" value="Chromosome"/>
</dbReference>
<evidence type="ECO:0000313" key="2">
    <source>
        <dbReference type="Proteomes" id="UP000008467"/>
    </source>
</evidence>
<name>F2JSS6_CELLD</name>
<dbReference type="STRING" id="642492.Clole_1181"/>